<accession>A0A1A8F7V1</accession>
<proteinExistence type="predicted"/>
<reference evidence="1" key="1">
    <citation type="submission" date="2016-05" db="EMBL/GenBank/DDBJ databases">
        <authorList>
            <person name="Lavstsen T."/>
            <person name="Jespersen J.S."/>
        </authorList>
    </citation>
    <scope>NUCLEOTIDE SEQUENCE</scope>
    <source>
        <tissue evidence="1">Brain</tissue>
    </source>
</reference>
<evidence type="ECO:0000313" key="1">
    <source>
        <dbReference type="EMBL" id="SBQ54841.1"/>
    </source>
</evidence>
<gene>
    <name evidence="1" type="primary">Nfu_g_1_018252</name>
</gene>
<feature type="non-terminal residue" evidence="1">
    <location>
        <position position="199"/>
    </location>
</feature>
<feature type="non-terminal residue" evidence="1">
    <location>
        <position position="1"/>
    </location>
</feature>
<dbReference type="EMBL" id="HAEB01008314">
    <property type="protein sequence ID" value="SBQ54841.1"/>
    <property type="molecule type" value="Transcribed_RNA"/>
</dbReference>
<dbReference type="AlphaFoldDB" id="A0A1A8F7V1"/>
<name>A0A1A8F7V1_9TELE</name>
<organism evidence="1">
    <name type="scientific">Nothobranchius korthausae</name>
    <dbReference type="NCBI Taxonomy" id="1143690"/>
    <lineage>
        <taxon>Eukaryota</taxon>
        <taxon>Metazoa</taxon>
        <taxon>Chordata</taxon>
        <taxon>Craniata</taxon>
        <taxon>Vertebrata</taxon>
        <taxon>Euteleostomi</taxon>
        <taxon>Actinopterygii</taxon>
        <taxon>Neopterygii</taxon>
        <taxon>Teleostei</taxon>
        <taxon>Neoteleostei</taxon>
        <taxon>Acanthomorphata</taxon>
        <taxon>Ovalentaria</taxon>
        <taxon>Atherinomorphae</taxon>
        <taxon>Cyprinodontiformes</taxon>
        <taxon>Nothobranchiidae</taxon>
        <taxon>Nothobranchius</taxon>
    </lineage>
</organism>
<protein>
    <submittedName>
        <fullName evidence="1">Uncharacterized protein</fullName>
    </submittedName>
</protein>
<sequence>FLACALVCLKILFASSVLAILVLICPILPINSGSSRQPKITLLQYSLDQPCLSATSLATDHLLSTAHLPVWKHLDSRSHVLSSQSLSLSLDHPTQPDLTCSPLKLQNILETVSLLSLGFVYKLTSRYSRLFSLQNLLEPPDPGSPHPPQPSTINNIFTYLLPPVVILHVVGQKLHPNMTVKVCVNMFCVRVIDLGRLNQ</sequence>
<reference evidence="1" key="2">
    <citation type="submission" date="2016-06" db="EMBL/GenBank/DDBJ databases">
        <title>The genome of a short-lived fish provides insights into sex chromosome evolution and the genetic control of aging.</title>
        <authorList>
            <person name="Reichwald K."/>
            <person name="Felder M."/>
            <person name="Petzold A."/>
            <person name="Koch P."/>
            <person name="Groth M."/>
            <person name="Platzer M."/>
        </authorList>
    </citation>
    <scope>NUCLEOTIDE SEQUENCE</scope>
    <source>
        <tissue evidence="1">Brain</tissue>
    </source>
</reference>